<evidence type="ECO:0000259" key="1">
    <source>
        <dbReference type="Pfam" id="PF12417"/>
    </source>
</evidence>
<name>A0A9W8RRH5_9HYPO</name>
<dbReference type="PANTHER" id="PTHR40780">
    <property type="entry name" value="DUF3669 DOMAIN-CONTAINING PROTEIN"/>
    <property type="match status" value="1"/>
</dbReference>
<dbReference type="PANTHER" id="PTHR40780:SF2">
    <property type="entry name" value="DUF3669 DOMAIN-CONTAINING PROTEIN"/>
    <property type="match status" value="1"/>
</dbReference>
<dbReference type="EMBL" id="JAOQAZ010000033">
    <property type="protein sequence ID" value="KAJ4249482.1"/>
    <property type="molecule type" value="Genomic_DNA"/>
</dbReference>
<dbReference type="InterPro" id="IPR022137">
    <property type="entry name" value="Znf_prot_DUF3669"/>
</dbReference>
<dbReference type="OrthoDB" id="2993351at2759"/>
<accession>A0A9W8RRH5</accession>
<dbReference type="AlphaFoldDB" id="A0A9W8RRH5"/>
<keyword evidence="3" id="KW-1185">Reference proteome</keyword>
<sequence>MAQTCNNVPDLSTSYTVIGSTSRIDVGTTLLQALYEYSKVSTSHNVIRLKYPSAKCEEIGSGERGVTFALNNGLMAIKLAKDPLSEELWHNYNMSNHLFDIFTKYNVTGVNLSLAKGYVSRDNPQFWTDTGLEEAARPFLEFPTNALLAERIPPVPISIQRLLLHAFCDNRSKAQAMDNLVKDDCLVHLYFGSMDGRAQYSRDVARRDFEFHLNHMLALDFDKPFYFVIVRDMAVALATMHWAAWTDARGVKFVLGGPRRHPSGMQTQRMAPIHPRQVSVWMFNLEKTQLIPLSKEGVVKAVEAFMNSGPYYPRPFQDDGIARYTWAVFEEAYLSTSKAILHSYESYVQTFPSLFIKWVKIREEAEMRR</sequence>
<gene>
    <name evidence="2" type="ORF">NW762_012339</name>
</gene>
<dbReference type="Pfam" id="PF12417">
    <property type="entry name" value="DUF3669"/>
    <property type="match status" value="1"/>
</dbReference>
<evidence type="ECO:0000313" key="3">
    <source>
        <dbReference type="Proteomes" id="UP001152049"/>
    </source>
</evidence>
<dbReference type="Proteomes" id="UP001152049">
    <property type="component" value="Unassembled WGS sequence"/>
</dbReference>
<feature type="domain" description="DUF3669" evidence="1">
    <location>
        <begin position="280"/>
        <end position="343"/>
    </location>
</feature>
<organism evidence="2 3">
    <name type="scientific">Fusarium torreyae</name>
    <dbReference type="NCBI Taxonomy" id="1237075"/>
    <lineage>
        <taxon>Eukaryota</taxon>
        <taxon>Fungi</taxon>
        <taxon>Dikarya</taxon>
        <taxon>Ascomycota</taxon>
        <taxon>Pezizomycotina</taxon>
        <taxon>Sordariomycetes</taxon>
        <taxon>Hypocreomycetidae</taxon>
        <taxon>Hypocreales</taxon>
        <taxon>Nectriaceae</taxon>
        <taxon>Fusarium</taxon>
    </lineage>
</organism>
<reference evidence="2" key="1">
    <citation type="submission" date="2022-09" db="EMBL/GenBank/DDBJ databases">
        <title>Fusarium specimens isolated from Avocado Roots.</title>
        <authorList>
            <person name="Stajich J."/>
            <person name="Roper C."/>
            <person name="Heimlech-Rivalta G."/>
        </authorList>
    </citation>
    <scope>NUCLEOTIDE SEQUENCE</scope>
    <source>
        <strain evidence="2">CF00136</strain>
    </source>
</reference>
<comment type="caution">
    <text evidence="2">The sequence shown here is derived from an EMBL/GenBank/DDBJ whole genome shotgun (WGS) entry which is preliminary data.</text>
</comment>
<proteinExistence type="predicted"/>
<evidence type="ECO:0000313" key="2">
    <source>
        <dbReference type="EMBL" id="KAJ4249482.1"/>
    </source>
</evidence>
<protein>
    <recommendedName>
        <fullName evidence="1">DUF3669 domain-containing protein</fullName>
    </recommendedName>
</protein>